<protein>
    <submittedName>
        <fullName evidence="1">Major structural protein</fullName>
    </submittedName>
</protein>
<proteinExistence type="predicted"/>
<gene>
    <name evidence="1" type="ORF">ME3_31</name>
</gene>
<keyword evidence="2" id="KW-1185">Reference proteome</keyword>
<reference evidence="2" key="1">
    <citation type="submission" date="2016-03" db="EMBL/GenBank/DDBJ databases">
        <title>Characterization of Acinetobacter baumannii phage vB_AbaM_ME3.</title>
        <authorList>
            <person name="Buttimer C.T.H."/>
            <person name="Elbreki M."/>
            <person name="Coffey A."/>
        </authorList>
    </citation>
    <scope>NUCLEOTIDE SEQUENCE [LARGE SCALE GENOMIC DNA]</scope>
</reference>
<evidence type="ECO:0000313" key="2">
    <source>
        <dbReference type="Proteomes" id="UP000225947"/>
    </source>
</evidence>
<dbReference type="Proteomes" id="UP000225947">
    <property type="component" value="Segment"/>
</dbReference>
<evidence type="ECO:0000313" key="1">
    <source>
        <dbReference type="EMBL" id="AND75192.1"/>
    </source>
</evidence>
<accession>A0A172Q013</accession>
<name>A0A172Q013_9CAUD</name>
<organism evidence="1 2">
    <name type="scientific">Acinetobacter phage vB_AbaM_ME3</name>
    <dbReference type="NCBI Taxonomy" id="1837876"/>
    <lineage>
        <taxon>Viruses</taxon>
        <taxon>Duplodnaviria</taxon>
        <taxon>Heunggongvirae</taxon>
        <taxon>Uroviricota</taxon>
        <taxon>Caudoviricetes</taxon>
        <taxon>Metrivirus</taxon>
        <taxon>Metrivirus ME3</taxon>
    </lineage>
</organism>
<sequence>MAYDIDRYLNKRSSSNISYELEQEYIPIPGTSTRVLLEFPNYNINGKTAMIILDDVMTISFSSYRTKAPVTTLGQTSVGGFGLGNRIVAGSIIRSVFTTDNLTELQSKIFLEDQENIAKRLQGLDNVMPTGLPLKDQIAIIQDDLTAFNIHIYSVSENIRPLGKENTPYERFETIVGAVIMNTGQVHSIEDLITESTVSFQAKAFRSSTNITDYTRGYGATEAFPSVSYLLNKNMNQDVNIKLK</sequence>
<dbReference type="EMBL" id="KU935715">
    <property type="protein sequence ID" value="AND75192.1"/>
    <property type="molecule type" value="Genomic_DNA"/>
</dbReference>